<protein>
    <recommendedName>
        <fullName evidence="1">HTH dtxR-type domain-containing protein</fullName>
    </recommendedName>
</protein>
<dbReference type="InterPro" id="IPR036390">
    <property type="entry name" value="WH_DNA-bd_sf"/>
</dbReference>
<dbReference type="EMBL" id="UINC01116787">
    <property type="protein sequence ID" value="SVC88773.1"/>
    <property type="molecule type" value="Genomic_DNA"/>
</dbReference>
<dbReference type="InterPro" id="IPR036388">
    <property type="entry name" value="WH-like_DNA-bd_sf"/>
</dbReference>
<feature type="domain" description="HTH dtxR-type" evidence="1">
    <location>
        <begin position="10"/>
        <end position="75"/>
    </location>
</feature>
<feature type="non-terminal residue" evidence="2">
    <location>
        <position position="1"/>
    </location>
</feature>
<proteinExistence type="predicted"/>
<sequence length="83" mass="8680">VTLENYFMATSSTVENYLKAIYQAQSAAEDKQALVPMGHLASALGVVPGTATTMVKTMVGSGLVAYEPYSGVRLTEAGEHLAA</sequence>
<dbReference type="SUPFAM" id="SSF46785">
    <property type="entry name" value="Winged helix' DNA-binding domain"/>
    <property type="match status" value="1"/>
</dbReference>
<dbReference type="PANTHER" id="PTHR33238:SF7">
    <property type="entry name" value="IRON-DEPENDENT TRANSCRIPTIONAL REGULATOR"/>
    <property type="match status" value="1"/>
</dbReference>
<evidence type="ECO:0000313" key="2">
    <source>
        <dbReference type="EMBL" id="SVC88773.1"/>
    </source>
</evidence>
<dbReference type="InterPro" id="IPR050536">
    <property type="entry name" value="DtxR_MntR_Metal-Reg"/>
</dbReference>
<gene>
    <name evidence="2" type="ORF">METZ01_LOCUS341627</name>
</gene>
<dbReference type="PROSITE" id="PS50944">
    <property type="entry name" value="HTH_DTXR"/>
    <property type="match status" value="1"/>
</dbReference>
<reference evidence="2" key="1">
    <citation type="submission" date="2018-05" db="EMBL/GenBank/DDBJ databases">
        <authorList>
            <person name="Lanie J.A."/>
            <person name="Ng W.-L."/>
            <person name="Kazmierczak K.M."/>
            <person name="Andrzejewski T.M."/>
            <person name="Davidsen T.M."/>
            <person name="Wayne K.J."/>
            <person name="Tettelin H."/>
            <person name="Glass J.I."/>
            <person name="Rusch D."/>
            <person name="Podicherti R."/>
            <person name="Tsui H.-C.T."/>
            <person name="Winkler M.E."/>
        </authorList>
    </citation>
    <scope>NUCLEOTIDE SEQUENCE</scope>
</reference>
<dbReference type="Pfam" id="PF01325">
    <property type="entry name" value="Fe_dep_repress"/>
    <property type="match status" value="1"/>
</dbReference>
<accession>A0A382QTF8</accession>
<organism evidence="2">
    <name type="scientific">marine metagenome</name>
    <dbReference type="NCBI Taxonomy" id="408172"/>
    <lineage>
        <taxon>unclassified sequences</taxon>
        <taxon>metagenomes</taxon>
        <taxon>ecological metagenomes</taxon>
    </lineage>
</organism>
<dbReference type="GO" id="GO:0003677">
    <property type="term" value="F:DNA binding"/>
    <property type="evidence" value="ECO:0007669"/>
    <property type="project" value="InterPro"/>
</dbReference>
<name>A0A382QTF8_9ZZZZ</name>
<dbReference type="AlphaFoldDB" id="A0A382QTF8"/>
<dbReference type="PANTHER" id="PTHR33238">
    <property type="entry name" value="IRON (METAL) DEPENDENT REPRESSOR, DTXR FAMILY"/>
    <property type="match status" value="1"/>
</dbReference>
<evidence type="ECO:0000259" key="1">
    <source>
        <dbReference type="PROSITE" id="PS50944"/>
    </source>
</evidence>
<dbReference type="Gene3D" id="1.10.10.10">
    <property type="entry name" value="Winged helix-like DNA-binding domain superfamily/Winged helix DNA-binding domain"/>
    <property type="match status" value="1"/>
</dbReference>
<feature type="non-terminal residue" evidence="2">
    <location>
        <position position="83"/>
    </location>
</feature>
<dbReference type="InterPro" id="IPR022687">
    <property type="entry name" value="HTH_DTXR"/>
</dbReference>